<feature type="domain" description="Acyl-CoA oxidase/dehydrogenase middle" evidence="7">
    <location>
        <begin position="122"/>
        <end position="215"/>
    </location>
</feature>
<dbReference type="InterPro" id="IPR009100">
    <property type="entry name" value="AcylCoA_DH/oxidase_NM_dom_sf"/>
</dbReference>
<dbReference type="Gene3D" id="1.10.540.10">
    <property type="entry name" value="Acyl-CoA dehydrogenase/oxidase, N-terminal domain"/>
    <property type="match status" value="1"/>
</dbReference>
<dbReference type="InterPro" id="IPR036250">
    <property type="entry name" value="AcylCo_DH-like_C"/>
</dbReference>
<dbReference type="InterPro" id="IPR006091">
    <property type="entry name" value="Acyl-CoA_Oxase/DH_mid-dom"/>
</dbReference>
<keyword evidence="5" id="KW-0560">Oxidoreductase</keyword>
<dbReference type="SUPFAM" id="SSF47203">
    <property type="entry name" value="Acyl-CoA dehydrogenase C-terminal domain-like"/>
    <property type="match status" value="1"/>
</dbReference>
<dbReference type="PANTHER" id="PTHR43831">
    <property type="entry name" value="ISOBUTYRYL-COA DEHYDROGENASE"/>
    <property type="match status" value="1"/>
</dbReference>
<dbReference type="PROSITE" id="PS00072">
    <property type="entry name" value="ACYL_COA_DH_1"/>
    <property type="match status" value="1"/>
</dbReference>
<evidence type="ECO:0000259" key="8">
    <source>
        <dbReference type="Pfam" id="PF02771"/>
    </source>
</evidence>
<comment type="caution">
    <text evidence="9">The sequence shown here is derived from an EMBL/GenBank/DDBJ whole genome shotgun (WGS) entry which is preliminary data.</text>
</comment>
<comment type="similarity">
    <text evidence="2 5">Belongs to the acyl-CoA dehydrogenase family.</text>
</comment>
<dbReference type="PROSITE" id="PS00073">
    <property type="entry name" value="ACYL_COA_DH_2"/>
    <property type="match status" value="1"/>
</dbReference>
<evidence type="ECO:0000313" key="9">
    <source>
        <dbReference type="EMBL" id="GMG88356.1"/>
    </source>
</evidence>
<dbReference type="PANTHER" id="PTHR43831:SF1">
    <property type="entry name" value="ISOBUTYRYL-COA DEHYDROGENASE, MITOCHONDRIAL"/>
    <property type="match status" value="1"/>
</dbReference>
<dbReference type="Pfam" id="PF02771">
    <property type="entry name" value="Acyl-CoA_dh_N"/>
    <property type="match status" value="1"/>
</dbReference>
<comment type="cofactor">
    <cofactor evidence="1 5">
        <name>FAD</name>
        <dbReference type="ChEBI" id="CHEBI:57692"/>
    </cofactor>
</comment>
<gene>
    <name evidence="9" type="ORF">MNKW57_26770</name>
</gene>
<proteinExistence type="inferred from homology"/>
<dbReference type="RefSeq" id="WP_285764970.1">
    <property type="nucleotide sequence ID" value="NZ_BSYJ01000006.1"/>
</dbReference>
<evidence type="ECO:0000256" key="5">
    <source>
        <dbReference type="RuleBase" id="RU362125"/>
    </source>
</evidence>
<dbReference type="InterPro" id="IPR046373">
    <property type="entry name" value="Acyl-CoA_Oxase/DH_mid-dom_sf"/>
</dbReference>
<name>A0ABQ6M1X4_9GAMM</name>
<evidence type="ECO:0000259" key="7">
    <source>
        <dbReference type="Pfam" id="PF02770"/>
    </source>
</evidence>
<accession>A0ABQ6M1X4</accession>
<protein>
    <submittedName>
        <fullName evidence="9">Acyl-CoA dehydrogenase family protein</fullName>
    </submittedName>
</protein>
<dbReference type="PIRSF" id="PIRSF016578">
    <property type="entry name" value="HsaA"/>
    <property type="match status" value="1"/>
</dbReference>
<dbReference type="InterPro" id="IPR006089">
    <property type="entry name" value="Acyl-CoA_DH_CS"/>
</dbReference>
<feature type="domain" description="Acyl-CoA dehydrogenase/oxidase C-terminal" evidence="6">
    <location>
        <begin position="227"/>
        <end position="377"/>
    </location>
</feature>
<evidence type="ECO:0000256" key="1">
    <source>
        <dbReference type="ARBA" id="ARBA00001974"/>
    </source>
</evidence>
<dbReference type="EMBL" id="BSYJ01000006">
    <property type="protein sequence ID" value="GMG88356.1"/>
    <property type="molecule type" value="Genomic_DNA"/>
</dbReference>
<dbReference type="InterPro" id="IPR052547">
    <property type="entry name" value="Mito_Isobutyryl-CoADH"/>
</dbReference>
<evidence type="ECO:0000256" key="4">
    <source>
        <dbReference type="ARBA" id="ARBA00022827"/>
    </source>
</evidence>
<organism evidence="9 10">
    <name type="scientific">Biformimicrobium ophioploci</name>
    <dbReference type="NCBI Taxonomy" id="3036711"/>
    <lineage>
        <taxon>Bacteria</taxon>
        <taxon>Pseudomonadati</taxon>
        <taxon>Pseudomonadota</taxon>
        <taxon>Gammaproteobacteria</taxon>
        <taxon>Cellvibrionales</taxon>
        <taxon>Microbulbiferaceae</taxon>
        <taxon>Biformimicrobium</taxon>
    </lineage>
</organism>
<sequence length="386" mass="42267">MDYELNEDQRAFQETARRFAESQMAPHAARWDAEHIFPKELFIEAGALGFMSLYVPEQDCGIGLSRLDSALIIEELAAACTSTAAFISIHNMALNMLARYGKPELKAQWCEVLATGQQLASYCLTEPGAGSDAASLATKAERDGDDYIVNGSKCFISGAGETDILVTMVRTGEPGPKGISCVAIPADSAGIHFGKPEEKLGWNSQPTCTITFENVRVPADNLLAEEGAGFGLAMEALDGGRINIAACSVGAARACLEMTAAYVQERKQFRQAIADFQNTQFKLADMATDLVASRQMIRLAASKLDRKLPDKTAVCAMAKRFATDACFRICDDAIQLHGGYGYVREYPIERYFRDTRVHRILEGTNEIMRLVIARRLLSEHRDALIS</sequence>
<dbReference type="Pfam" id="PF00441">
    <property type="entry name" value="Acyl-CoA_dh_1"/>
    <property type="match status" value="1"/>
</dbReference>
<dbReference type="SUPFAM" id="SSF56645">
    <property type="entry name" value="Acyl-CoA dehydrogenase NM domain-like"/>
    <property type="match status" value="1"/>
</dbReference>
<dbReference type="Gene3D" id="1.20.140.10">
    <property type="entry name" value="Butyryl-CoA Dehydrogenase, subunit A, domain 3"/>
    <property type="match status" value="1"/>
</dbReference>
<dbReference type="Gene3D" id="2.40.110.10">
    <property type="entry name" value="Butyryl-CoA Dehydrogenase, subunit A, domain 2"/>
    <property type="match status" value="1"/>
</dbReference>
<keyword evidence="4 5" id="KW-0274">FAD</keyword>
<dbReference type="Pfam" id="PF02770">
    <property type="entry name" value="Acyl-CoA_dh_M"/>
    <property type="match status" value="1"/>
</dbReference>
<evidence type="ECO:0000259" key="6">
    <source>
        <dbReference type="Pfam" id="PF00441"/>
    </source>
</evidence>
<evidence type="ECO:0000256" key="3">
    <source>
        <dbReference type="ARBA" id="ARBA00022630"/>
    </source>
</evidence>
<dbReference type="InterPro" id="IPR009075">
    <property type="entry name" value="AcylCo_DH/oxidase_C"/>
</dbReference>
<dbReference type="InterPro" id="IPR013786">
    <property type="entry name" value="AcylCoA_DH/ox_N"/>
</dbReference>
<dbReference type="InterPro" id="IPR037069">
    <property type="entry name" value="AcylCoA_DH/ox_N_sf"/>
</dbReference>
<feature type="domain" description="Acyl-CoA dehydrogenase/oxidase N-terminal" evidence="8">
    <location>
        <begin position="6"/>
        <end position="117"/>
    </location>
</feature>
<reference evidence="9 10" key="1">
    <citation type="submission" date="2023-04" db="EMBL/GenBank/DDBJ databases">
        <title>Marinobulbifer ophiurae gen. nov., sp. Nov., isolate from tissue of brittle star Ophioplocus japonicus.</title>
        <authorList>
            <person name="Kawano K."/>
            <person name="Sawayama S."/>
            <person name="Nakagawa S."/>
        </authorList>
    </citation>
    <scope>NUCLEOTIDE SEQUENCE [LARGE SCALE GENOMIC DNA]</scope>
    <source>
        <strain evidence="9 10">NKW57</strain>
    </source>
</reference>
<keyword evidence="10" id="KW-1185">Reference proteome</keyword>
<evidence type="ECO:0000256" key="2">
    <source>
        <dbReference type="ARBA" id="ARBA00009347"/>
    </source>
</evidence>
<dbReference type="Proteomes" id="UP001224392">
    <property type="component" value="Unassembled WGS sequence"/>
</dbReference>
<evidence type="ECO:0000313" key="10">
    <source>
        <dbReference type="Proteomes" id="UP001224392"/>
    </source>
</evidence>
<keyword evidence="3 5" id="KW-0285">Flavoprotein</keyword>